<dbReference type="STRING" id="37928.SAMN04489742_0550"/>
<sequence length="80" mass="8687">MNVACLTSTFRPGHKALLWPNCEAAVKQNGNDGKQGCRKVRVFMQFAERLSPAAFLHGEMGGLDRLPESDLGLGHMEGST</sequence>
<name>A0A1H0ZT56_9MICC</name>
<gene>
    <name evidence="1" type="ORF">SAMN04489742_0550</name>
</gene>
<evidence type="ECO:0000313" key="2">
    <source>
        <dbReference type="Proteomes" id="UP000181917"/>
    </source>
</evidence>
<reference evidence="1 2" key="1">
    <citation type="submission" date="2016-10" db="EMBL/GenBank/DDBJ databases">
        <authorList>
            <person name="de Groot N.N."/>
        </authorList>
    </citation>
    <scope>NUCLEOTIDE SEQUENCE [LARGE SCALE GENOMIC DNA]</scope>
    <source>
        <strain evidence="1 2">DSM 20117</strain>
    </source>
</reference>
<dbReference type="Proteomes" id="UP000181917">
    <property type="component" value="Unassembled WGS sequence"/>
</dbReference>
<accession>A0A1H0ZT56</accession>
<dbReference type="KEGG" id="acry:AC20117_14540"/>
<dbReference type="EMBL" id="FNKH01000002">
    <property type="protein sequence ID" value="SDQ30613.1"/>
    <property type="molecule type" value="Genomic_DNA"/>
</dbReference>
<proteinExistence type="predicted"/>
<evidence type="ECO:0000313" key="1">
    <source>
        <dbReference type="EMBL" id="SDQ30613.1"/>
    </source>
</evidence>
<organism evidence="1 2">
    <name type="scientific">Crystallibacter crystallopoietes</name>
    <dbReference type="NCBI Taxonomy" id="37928"/>
    <lineage>
        <taxon>Bacteria</taxon>
        <taxon>Bacillati</taxon>
        <taxon>Actinomycetota</taxon>
        <taxon>Actinomycetes</taxon>
        <taxon>Micrococcales</taxon>
        <taxon>Micrococcaceae</taxon>
        <taxon>Crystallibacter</taxon>
    </lineage>
</organism>
<keyword evidence="2" id="KW-1185">Reference proteome</keyword>
<dbReference type="AlphaFoldDB" id="A0A1H0ZT56"/>
<protein>
    <submittedName>
        <fullName evidence="1">Uncharacterized protein</fullName>
    </submittedName>
</protein>